<dbReference type="PANTHER" id="PTHR43708:SF8">
    <property type="entry name" value="OXIDOREDUCTASE"/>
    <property type="match status" value="1"/>
</dbReference>
<dbReference type="InterPro" id="IPR001509">
    <property type="entry name" value="Epimerase_deHydtase"/>
</dbReference>
<accession>A0A1H2Y210</accession>
<dbReference type="Pfam" id="PF01370">
    <property type="entry name" value="Epimerase"/>
    <property type="match status" value="1"/>
</dbReference>
<dbReference type="InterPro" id="IPR036291">
    <property type="entry name" value="NAD(P)-bd_dom_sf"/>
</dbReference>
<feature type="domain" description="NAD-dependent epimerase/dehydratase" evidence="1">
    <location>
        <begin position="369"/>
        <end position="593"/>
    </location>
</feature>
<evidence type="ECO:0000313" key="3">
    <source>
        <dbReference type="EMBL" id="SDW99091.1"/>
    </source>
</evidence>
<dbReference type="InterPro" id="IPR051317">
    <property type="entry name" value="Gfo/Idh/MocA_oxidoreduct"/>
</dbReference>
<dbReference type="OrthoDB" id="7798185at2"/>
<dbReference type="SUPFAM" id="SSF51735">
    <property type="entry name" value="NAD(P)-binding Rossmann-fold domains"/>
    <property type="match status" value="2"/>
</dbReference>
<dbReference type="GO" id="GO:0000166">
    <property type="term" value="F:nucleotide binding"/>
    <property type="evidence" value="ECO:0007669"/>
    <property type="project" value="InterPro"/>
</dbReference>
<feature type="domain" description="Gfo/Idh/MocA-like oxidoreductase N-terminal" evidence="2">
    <location>
        <begin position="5"/>
        <end position="122"/>
    </location>
</feature>
<dbReference type="PANTHER" id="PTHR43708">
    <property type="entry name" value="CONSERVED EXPRESSED OXIDOREDUCTASE (EUROFUNG)"/>
    <property type="match status" value="1"/>
</dbReference>
<sequence length="697" mass="75849">MKKPIRVGIIGAGYIANWHADAISATDNVELACVVDANSSAAKLFGSARGIESFSSVDKMLADNAVDAVHVLTPPSVHRKVALDCIAAGVPVLIEKPVALTSADVEAIDSEATKRGVLWAAGHNFLALPSYVRLKQKQKSGCLGRISSAEINWAFPLGALRSGPYSIWLMRETRNLLLELGPHLFAFAVDLFGPLEILHLQTTNEIDLPGGFSRPQIWRILARAGGVDLTINLSLVETHDDRSVVLRGSSAVARLDYANDTLVLAEANTSGLVLNPLRNATAQGISLLGQGLTNSARQLISLNQKSPYGLSFRGMCAEFYRAIAENRKVDARFSGSNAHAVMSAIEKTLAFLPEDPKPAKPRSKPNPTALVIGGTGFIGRVLTRKLVEKGVDVRVLSRGETHSFDDISNKVETRSVSLHDEAEIVASMEGITTVYHLGKSEDQTWEAALRNDVAVTERIAEAALNANVRRFVYTGTIASYDMSNSETNITENTGFESNMQNRNIYARSKAECESRLMALCEQKGLAVSIARPGIVVGCGGPLQHWGIGRWHGPGAIKLWGNGRNTLPFVLVDDVVEGLILMAEKDEAIGESFNLIGEPMLSARDYFDEIHRVLGPRIKVSSGPLWSYYASDVVKFFLKHKVLGRRGLSKPNLRDWKSRAHLSQFDNTKPKSVLGWSPEADVEKFVSLAINNTSMFGF</sequence>
<dbReference type="SUPFAM" id="SSF55347">
    <property type="entry name" value="Glyceraldehyde-3-phosphate dehydrogenase-like, C-terminal domain"/>
    <property type="match status" value="1"/>
</dbReference>
<name>A0A1H2Y210_9RHOB</name>
<evidence type="ECO:0000259" key="1">
    <source>
        <dbReference type="Pfam" id="PF01370"/>
    </source>
</evidence>
<evidence type="ECO:0000259" key="2">
    <source>
        <dbReference type="Pfam" id="PF01408"/>
    </source>
</evidence>
<keyword evidence="4" id="KW-1185">Reference proteome</keyword>
<dbReference type="InterPro" id="IPR000683">
    <property type="entry name" value="Gfo/Idh/MocA-like_OxRdtase_N"/>
</dbReference>
<gene>
    <name evidence="3" type="ORF">SAMN05444358_102135</name>
</gene>
<dbReference type="Pfam" id="PF01408">
    <property type="entry name" value="GFO_IDH_MocA"/>
    <property type="match status" value="1"/>
</dbReference>
<reference evidence="4" key="1">
    <citation type="submission" date="2016-10" db="EMBL/GenBank/DDBJ databases">
        <authorList>
            <person name="Varghese N."/>
            <person name="Submissions S."/>
        </authorList>
    </citation>
    <scope>NUCLEOTIDE SEQUENCE [LARGE SCALE GENOMIC DNA]</scope>
    <source>
        <strain evidence="4">DSM 27839</strain>
    </source>
</reference>
<evidence type="ECO:0000313" key="4">
    <source>
        <dbReference type="Proteomes" id="UP000183400"/>
    </source>
</evidence>
<proteinExistence type="predicted"/>
<protein>
    <submittedName>
        <fullName evidence="3">Predicted dehydrogenase</fullName>
    </submittedName>
</protein>
<dbReference type="EMBL" id="FNNP01000002">
    <property type="protein sequence ID" value="SDW99091.1"/>
    <property type="molecule type" value="Genomic_DNA"/>
</dbReference>
<dbReference type="AlphaFoldDB" id="A0A1H2Y210"/>
<dbReference type="RefSeq" id="WP_074736665.1">
    <property type="nucleotide sequence ID" value="NZ_FNNP01000002.1"/>
</dbReference>
<dbReference type="STRING" id="985054.SAMN05444358_102135"/>
<dbReference type="Gene3D" id="3.30.360.10">
    <property type="entry name" value="Dihydrodipicolinate Reductase, domain 2"/>
    <property type="match status" value="1"/>
</dbReference>
<dbReference type="Proteomes" id="UP000183400">
    <property type="component" value="Unassembled WGS sequence"/>
</dbReference>
<organism evidence="3 4">
    <name type="scientific">Ruegeria halocynthiae</name>
    <dbReference type="NCBI Taxonomy" id="985054"/>
    <lineage>
        <taxon>Bacteria</taxon>
        <taxon>Pseudomonadati</taxon>
        <taxon>Pseudomonadota</taxon>
        <taxon>Alphaproteobacteria</taxon>
        <taxon>Rhodobacterales</taxon>
        <taxon>Roseobacteraceae</taxon>
        <taxon>Ruegeria</taxon>
    </lineage>
</organism>
<dbReference type="Gene3D" id="3.40.50.720">
    <property type="entry name" value="NAD(P)-binding Rossmann-like Domain"/>
    <property type="match status" value="2"/>
</dbReference>